<feature type="transmembrane region" description="Helical" evidence="2">
    <location>
        <begin position="6"/>
        <end position="30"/>
    </location>
</feature>
<feature type="transmembrane region" description="Helical" evidence="2">
    <location>
        <begin position="331"/>
        <end position="349"/>
    </location>
</feature>
<dbReference type="STRING" id="1121302.SAMN02745163_01767"/>
<evidence type="ECO:0000313" key="5">
    <source>
        <dbReference type="Proteomes" id="UP000184310"/>
    </source>
</evidence>
<accession>A0A1M6IC30</accession>
<keyword evidence="2" id="KW-0812">Transmembrane</keyword>
<evidence type="ECO:0000256" key="2">
    <source>
        <dbReference type="SAM" id="Phobius"/>
    </source>
</evidence>
<proteinExistence type="predicted"/>
<dbReference type="PANTHER" id="PTHR34978">
    <property type="entry name" value="POSSIBLE SENSOR-TRANSDUCER PROTEIN BLAR"/>
    <property type="match status" value="1"/>
</dbReference>
<reference evidence="4 5" key="1">
    <citation type="submission" date="2016-11" db="EMBL/GenBank/DDBJ databases">
        <authorList>
            <person name="Jaros S."/>
            <person name="Januszkiewicz K."/>
            <person name="Wedrychowicz H."/>
        </authorList>
    </citation>
    <scope>NUCLEOTIDE SEQUENCE [LARGE SCALE GENOMIC DNA]</scope>
    <source>
        <strain evidence="4 5">DSM 21758</strain>
    </source>
</reference>
<name>A0A1M6IC30_9CLOT</name>
<dbReference type="AlphaFoldDB" id="A0A1M6IC30"/>
<keyword evidence="2" id="KW-0472">Membrane</keyword>
<keyword evidence="5" id="KW-1185">Reference proteome</keyword>
<feature type="transmembrane region" description="Helical" evidence="2">
    <location>
        <begin position="235"/>
        <end position="260"/>
    </location>
</feature>
<dbReference type="InterPro" id="IPR008756">
    <property type="entry name" value="Peptidase_M56"/>
</dbReference>
<sequence>MLQVLFNIILNISITASIVALIIILLKLLFKDRLPPSWHYYIWLLLIIRLLIPTSFSSSFSIFNLNIPSYNYIYSNLNQNEKKFILPETNLTANDKTSNSDKITEDNPIPQITEKSILINFFKETNFITITWFVIALILLTYFIFSYFTFINKINNYSKNQNIKVLNISCKIKKTLKIKRNIPVYFTKLIKTPCIVSLLKPRILIPKCYLNIISSKELDYILIHELTHYKKKDLFLNWIFTLLLIIYWFNPIIWFCFFLMKKDCELCCDFNVMKKLNGNERIEYGETLIKIAELSANNKNEMLIPGMASIINKKTLKRRIQMIPKFKNLKILTICLAIFVTVFTSLILLTDKKVISSNQSIEKTSTSNELSSNTNEPSKENPSSEESNSKKETANKNNDSNNKKDFASNTTSKNNTDTQSPKDKNVVSKSTSNKEIFFGNWIITKHLASGPVTALSDNDINNVIGKKLSFSEEKSSCFGEDISSLNNIINNPVYKKSIISKDNFAAGYRQRLTFEKLGISSDSITDVTVTDQNENSCYFFIKDNNTLILSSGGVYFQLNRI</sequence>
<evidence type="ECO:0000313" key="4">
    <source>
        <dbReference type="EMBL" id="SHJ32042.1"/>
    </source>
</evidence>
<organism evidence="4 5">
    <name type="scientific">Clostridium cavendishii DSM 21758</name>
    <dbReference type="NCBI Taxonomy" id="1121302"/>
    <lineage>
        <taxon>Bacteria</taxon>
        <taxon>Bacillati</taxon>
        <taxon>Bacillota</taxon>
        <taxon>Clostridia</taxon>
        <taxon>Eubacteriales</taxon>
        <taxon>Clostridiaceae</taxon>
        <taxon>Clostridium</taxon>
    </lineage>
</organism>
<feature type="compositionally biased region" description="Low complexity" evidence="1">
    <location>
        <begin position="362"/>
        <end position="386"/>
    </location>
</feature>
<evidence type="ECO:0000259" key="3">
    <source>
        <dbReference type="Pfam" id="PF05569"/>
    </source>
</evidence>
<gene>
    <name evidence="4" type="ORF">SAMN02745163_01767</name>
</gene>
<protein>
    <submittedName>
        <fullName evidence="4">Bla regulator protein blaR1</fullName>
    </submittedName>
</protein>
<feature type="region of interest" description="Disordered" evidence="1">
    <location>
        <begin position="360"/>
        <end position="429"/>
    </location>
</feature>
<dbReference type="InterPro" id="IPR052173">
    <property type="entry name" value="Beta-lactam_resp_regulator"/>
</dbReference>
<dbReference type="OrthoDB" id="2641611at2"/>
<feature type="domain" description="Peptidase M56" evidence="3">
    <location>
        <begin position="9"/>
        <end position="323"/>
    </location>
</feature>
<dbReference type="Proteomes" id="UP000184310">
    <property type="component" value="Unassembled WGS sequence"/>
</dbReference>
<evidence type="ECO:0000256" key="1">
    <source>
        <dbReference type="SAM" id="MobiDB-lite"/>
    </source>
</evidence>
<dbReference type="CDD" id="cd07341">
    <property type="entry name" value="M56_BlaR1_MecR1_like"/>
    <property type="match status" value="1"/>
</dbReference>
<dbReference type="PANTHER" id="PTHR34978:SF3">
    <property type="entry name" value="SLR0241 PROTEIN"/>
    <property type="match status" value="1"/>
</dbReference>
<feature type="transmembrane region" description="Helical" evidence="2">
    <location>
        <begin position="42"/>
        <end position="63"/>
    </location>
</feature>
<keyword evidence="2" id="KW-1133">Transmembrane helix</keyword>
<feature type="compositionally biased region" description="Polar residues" evidence="1">
    <location>
        <begin position="410"/>
        <end position="419"/>
    </location>
</feature>
<feature type="transmembrane region" description="Helical" evidence="2">
    <location>
        <begin position="130"/>
        <end position="150"/>
    </location>
</feature>
<dbReference type="RefSeq" id="WP_072986300.1">
    <property type="nucleotide sequence ID" value="NZ_FQZB01000007.1"/>
</dbReference>
<dbReference type="Pfam" id="PF05569">
    <property type="entry name" value="Peptidase_M56"/>
    <property type="match status" value="1"/>
</dbReference>
<dbReference type="EMBL" id="FQZB01000007">
    <property type="protein sequence ID" value="SHJ32042.1"/>
    <property type="molecule type" value="Genomic_DNA"/>
</dbReference>